<evidence type="ECO:0008006" key="4">
    <source>
        <dbReference type="Google" id="ProtNLM"/>
    </source>
</evidence>
<name>A0A271J4X8_9BACT</name>
<protein>
    <recommendedName>
        <fullName evidence="4">Secretion system C-terminal sorting domain-containing protein</fullName>
    </recommendedName>
</protein>
<evidence type="ECO:0000256" key="1">
    <source>
        <dbReference type="SAM" id="SignalP"/>
    </source>
</evidence>
<organism evidence="2 3">
    <name type="scientific">Rubrivirga marina</name>
    <dbReference type="NCBI Taxonomy" id="1196024"/>
    <lineage>
        <taxon>Bacteria</taxon>
        <taxon>Pseudomonadati</taxon>
        <taxon>Rhodothermota</taxon>
        <taxon>Rhodothermia</taxon>
        <taxon>Rhodothermales</taxon>
        <taxon>Rubricoccaceae</taxon>
        <taxon>Rubrivirga</taxon>
    </lineage>
</organism>
<feature type="signal peptide" evidence="1">
    <location>
        <begin position="1"/>
        <end position="23"/>
    </location>
</feature>
<evidence type="ECO:0000313" key="2">
    <source>
        <dbReference type="EMBL" id="PAP78114.1"/>
    </source>
</evidence>
<comment type="caution">
    <text evidence="2">The sequence shown here is derived from an EMBL/GenBank/DDBJ whole genome shotgun (WGS) entry which is preliminary data.</text>
</comment>
<gene>
    <name evidence="2" type="ORF">BSZ37_17570</name>
</gene>
<keyword evidence="1" id="KW-0732">Signal</keyword>
<feature type="chain" id="PRO_5012267186" description="Secretion system C-terminal sorting domain-containing protein" evidence="1">
    <location>
        <begin position="24"/>
        <end position="896"/>
    </location>
</feature>
<dbReference type="InterPro" id="IPR013783">
    <property type="entry name" value="Ig-like_fold"/>
</dbReference>
<dbReference type="EMBL" id="MQWD01000001">
    <property type="protein sequence ID" value="PAP78114.1"/>
    <property type="molecule type" value="Genomic_DNA"/>
</dbReference>
<proteinExistence type="predicted"/>
<dbReference type="Gene3D" id="2.60.40.10">
    <property type="entry name" value="Immunoglobulins"/>
    <property type="match status" value="1"/>
</dbReference>
<sequence length="896" mass="94358">MHRTSRLLPALVLAALLAVVANAQTAGDCALGSADATLDIGGVHAALYNTGGLFWRDAGYQYEVPAGSGIHAIFASGLWIGGLYDGNENDLRFAGATYSDNEFWPGPLGADADISPSDCAAFDRFWTVNRQDIVDYRTSGTATHDLVTWPIAQGAPFYVDANGNDQRDPNEPRVELDVDDPGYSKAIGGGRHIDLEAGERPDIVGDQGVWWVMNDAGNAHDWSGKTPLGVEVRVLAYTFDSSSPDLTTHTFYEYTVVNRSDTPITETRIGMWVDPDIGNPSDDYVTSDPTRGMLIAYNGDEDDEYSSGYGEDPPALGIDILSGAGAAMGLNGASLAGAQDRGRASYRLMQGLWTDGTPMTTGGDGYNPGSTDVTSWIFNGDPVTYSFWTQENVDGEGTRVEPGDRSGTISTGPLVLAPGEPVRFDIAILFAGAGPAGTRLASVQRLRDISDAVQAAYDAGGARAISEAQINYTPPPAVPSAAPTLLAPADGAEFNDDTPASVTFEWTAAEGADAYRLTFPSGDFHTTGTSLTIAAEDLPDGLPVTSWSVMPLNWGGEGPESEVREFSYLTYRPDVLALASGAPAFVEVTGPGGVDPCGADAASTGGCDEVGGNAIYSSYNGTADYVGYHVGDGPEASLGAFAPKDYEIRFTDEGSYAYYGFTSGIAIAVPFEVWDIGLTPPGADNDPSDDVQMIPLLYADGGVECEFGYFGPTQFGLGNITQRIYAYYPTTSYGDWESAIEPLVSADPNGCPTDPATAGPAGLIDFDRGRPLQRFVMEQTGVGIDELTGTVIRFYTTDPVVVPVERGPNAMGLSLAVHPNPISRAASVPFGLAAPGDVRLRVVDVLGREVAVLADGAHAAGEHRAALDASRLATGVYVVVLDADGRRATRTITVVR</sequence>
<dbReference type="RefSeq" id="WP_095511789.1">
    <property type="nucleotide sequence ID" value="NZ_MQWD01000001.1"/>
</dbReference>
<dbReference type="Proteomes" id="UP000216339">
    <property type="component" value="Unassembled WGS sequence"/>
</dbReference>
<evidence type="ECO:0000313" key="3">
    <source>
        <dbReference type="Proteomes" id="UP000216339"/>
    </source>
</evidence>
<keyword evidence="3" id="KW-1185">Reference proteome</keyword>
<accession>A0A271J4X8</accession>
<dbReference type="AlphaFoldDB" id="A0A271J4X8"/>
<dbReference type="OrthoDB" id="9807496at2"/>
<reference evidence="2 3" key="1">
    <citation type="submission" date="2016-11" db="EMBL/GenBank/DDBJ databases">
        <title>Study of marine rhodopsin-containing bacteria.</title>
        <authorList>
            <person name="Yoshizawa S."/>
            <person name="Kumagai Y."/>
            <person name="Kogure K."/>
        </authorList>
    </citation>
    <scope>NUCLEOTIDE SEQUENCE [LARGE SCALE GENOMIC DNA]</scope>
    <source>
        <strain evidence="2 3">SAORIC-28</strain>
    </source>
</reference>